<comment type="similarity">
    <text evidence="1 2">Belongs to the dTDP-4-dehydrorhamnose reductase family.</text>
</comment>
<dbReference type="GO" id="GO:0019305">
    <property type="term" value="P:dTDP-rhamnose biosynthetic process"/>
    <property type="evidence" value="ECO:0007669"/>
    <property type="project" value="UniProtKB-UniPathway"/>
</dbReference>
<dbReference type="UniPathway" id="UPA00124"/>
<name>A0A0R1V0Z3_9LACO</name>
<dbReference type="EMBL" id="AZFQ01000036">
    <property type="protein sequence ID" value="KRL98756.1"/>
    <property type="molecule type" value="Genomic_DNA"/>
</dbReference>
<dbReference type="SUPFAM" id="SSF51735">
    <property type="entry name" value="NAD(P)-binding Rossmann-fold domains"/>
    <property type="match status" value="1"/>
</dbReference>
<evidence type="ECO:0000313" key="4">
    <source>
        <dbReference type="EMBL" id="KRL98756.1"/>
    </source>
</evidence>
<protein>
    <recommendedName>
        <fullName evidence="2">dTDP-4-dehydrorhamnose reductase</fullName>
        <ecNumber evidence="2">1.1.1.133</ecNumber>
    </recommendedName>
</protein>
<organism evidence="4 5">
    <name type="scientific">Liquorilactobacillus satsumensis DSM 16230 = JCM 12392</name>
    <dbReference type="NCBI Taxonomy" id="1423801"/>
    <lineage>
        <taxon>Bacteria</taxon>
        <taxon>Bacillati</taxon>
        <taxon>Bacillota</taxon>
        <taxon>Bacilli</taxon>
        <taxon>Lactobacillales</taxon>
        <taxon>Lactobacillaceae</taxon>
        <taxon>Liquorilactobacillus</taxon>
    </lineage>
</organism>
<dbReference type="InterPro" id="IPR029903">
    <property type="entry name" value="RmlD-like-bd"/>
</dbReference>
<dbReference type="GO" id="GO:0005829">
    <property type="term" value="C:cytosol"/>
    <property type="evidence" value="ECO:0007669"/>
    <property type="project" value="TreeGrafter"/>
</dbReference>
<comment type="caution">
    <text evidence="4">The sequence shown here is derived from an EMBL/GenBank/DDBJ whole genome shotgun (WGS) entry which is preliminary data.</text>
</comment>
<dbReference type="Pfam" id="PF04321">
    <property type="entry name" value="RmlD_sub_bind"/>
    <property type="match status" value="1"/>
</dbReference>
<dbReference type="PATRIC" id="fig|1423801.4.peg.574"/>
<evidence type="ECO:0000256" key="2">
    <source>
        <dbReference type="RuleBase" id="RU364082"/>
    </source>
</evidence>
<evidence type="ECO:0000313" key="5">
    <source>
        <dbReference type="Proteomes" id="UP000051166"/>
    </source>
</evidence>
<accession>A0A0R1V0Z3</accession>
<keyword evidence="2" id="KW-0521">NADP</keyword>
<dbReference type="Gene3D" id="3.90.25.10">
    <property type="entry name" value="UDP-galactose 4-epimerase, domain 1"/>
    <property type="match status" value="1"/>
</dbReference>
<feature type="domain" description="RmlD-like substrate binding" evidence="3">
    <location>
        <begin position="7"/>
        <end position="281"/>
    </location>
</feature>
<dbReference type="CDD" id="cd05254">
    <property type="entry name" value="dTDP_HR_like_SDR_e"/>
    <property type="match status" value="1"/>
</dbReference>
<dbReference type="AlphaFoldDB" id="A0A0R1V0Z3"/>
<proteinExistence type="inferred from homology"/>
<dbReference type="InterPro" id="IPR036291">
    <property type="entry name" value="NAD(P)-bd_dom_sf"/>
</dbReference>
<reference evidence="4 5" key="1">
    <citation type="journal article" date="2015" name="Genome Announc.">
        <title>Expanding the biotechnology potential of lactobacilli through comparative genomics of 213 strains and associated genera.</title>
        <authorList>
            <person name="Sun Z."/>
            <person name="Harris H.M."/>
            <person name="McCann A."/>
            <person name="Guo C."/>
            <person name="Argimon S."/>
            <person name="Zhang W."/>
            <person name="Yang X."/>
            <person name="Jeffery I.B."/>
            <person name="Cooney J.C."/>
            <person name="Kagawa T.F."/>
            <person name="Liu W."/>
            <person name="Song Y."/>
            <person name="Salvetti E."/>
            <person name="Wrobel A."/>
            <person name="Rasinkangas P."/>
            <person name="Parkhill J."/>
            <person name="Rea M.C."/>
            <person name="O'Sullivan O."/>
            <person name="Ritari J."/>
            <person name="Douillard F.P."/>
            <person name="Paul Ross R."/>
            <person name="Yang R."/>
            <person name="Briner A.E."/>
            <person name="Felis G.E."/>
            <person name="de Vos W.M."/>
            <person name="Barrangou R."/>
            <person name="Klaenhammer T.R."/>
            <person name="Caufield P.W."/>
            <person name="Cui Y."/>
            <person name="Zhang H."/>
            <person name="O'Toole P.W."/>
        </authorList>
    </citation>
    <scope>NUCLEOTIDE SEQUENCE [LARGE SCALE GENOMIC DNA]</scope>
    <source>
        <strain evidence="4 5">DSM 16230</strain>
    </source>
</reference>
<comment type="function">
    <text evidence="2">Catalyzes the reduction of dTDP-6-deoxy-L-lyxo-4-hexulose to yield dTDP-L-rhamnose.</text>
</comment>
<dbReference type="NCBIfam" id="TIGR01214">
    <property type="entry name" value="rmlD"/>
    <property type="match status" value="1"/>
</dbReference>
<dbReference type="GO" id="GO:0008831">
    <property type="term" value="F:dTDP-4-dehydrorhamnose reductase activity"/>
    <property type="evidence" value="ECO:0007669"/>
    <property type="project" value="UniProtKB-EC"/>
</dbReference>
<dbReference type="InterPro" id="IPR005913">
    <property type="entry name" value="dTDP_dehydrorham_reduct"/>
</dbReference>
<evidence type="ECO:0000259" key="3">
    <source>
        <dbReference type="Pfam" id="PF04321"/>
    </source>
</evidence>
<dbReference type="Proteomes" id="UP000051166">
    <property type="component" value="Unassembled WGS sequence"/>
</dbReference>
<dbReference type="EC" id="1.1.1.133" evidence="2"/>
<comment type="pathway">
    <text evidence="2">Carbohydrate biosynthesis; dTDP-L-rhamnose biosynthesis.</text>
</comment>
<dbReference type="STRING" id="1423801.FD50_GL000565"/>
<dbReference type="PANTHER" id="PTHR10491">
    <property type="entry name" value="DTDP-4-DEHYDRORHAMNOSE REDUCTASE"/>
    <property type="match status" value="1"/>
</dbReference>
<dbReference type="FunFam" id="3.40.50.720:FF:000159">
    <property type="entry name" value="dTDP-4-dehydrorhamnose reductase"/>
    <property type="match status" value="1"/>
</dbReference>
<evidence type="ECO:0000256" key="1">
    <source>
        <dbReference type="ARBA" id="ARBA00010944"/>
    </source>
</evidence>
<sequence length="288" mass="32822">MEESKVKILITGSHGQLGQELQHLLKKRHIDFLATGSQELDITNEAAVEQYFAHNQPEVVYHCAAYTAVDQAEGDGKETNWKVNATGTAIIAKACAKYAATLVYISTDYVFDGTRVTGEYLPDDAKGPRNEYGRAKLAGEEAVQKYCTKYYLVRTAWVYGQWGHNFVYTMLKLAQTHDKLTVVADQVGRPTWTRTLAEFITYLVERQKPYGIYQCSNSGQCSWYEFAQEILRDKEVTVTPVSSDQYPTAAFRPHYSVMQLSKETGFEFPKWQDALHQFMHQIEGEQLR</sequence>
<keyword evidence="2" id="KW-0560">Oxidoreductase</keyword>
<dbReference type="PANTHER" id="PTHR10491:SF4">
    <property type="entry name" value="METHIONINE ADENOSYLTRANSFERASE 2 SUBUNIT BETA"/>
    <property type="match status" value="1"/>
</dbReference>
<dbReference type="Gene3D" id="3.40.50.720">
    <property type="entry name" value="NAD(P)-binding Rossmann-like Domain"/>
    <property type="match status" value="1"/>
</dbReference>
<gene>
    <name evidence="4" type="ORF">FD50_GL000565</name>
</gene>
<keyword evidence="5" id="KW-1185">Reference proteome</keyword>